<dbReference type="PANTHER" id="PTHR11783">
    <property type="entry name" value="SULFOTRANSFERASE SULT"/>
    <property type="match status" value="1"/>
</dbReference>
<keyword evidence="2" id="KW-0808">Transferase</keyword>
<evidence type="ECO:0000313" key="4">
    <source>
        <dbReference type="EMBL" id="KAK5638823.1"/>
    </source>
</evidence>
<keyword evidence="5" id="KW-1185">Reference proteome</keyword>
<name>A0AAN7V409_9COLE</name>
<evidence type="ECO:0000256" key="1">
    <source>
        <dbReference type="ARBA" id="ARBA00005771"/>
    </source>
</evidence>
<feature type="domain" description="Sulfotransferase" evidence="3">
    <location>
        <begin position="58"/>
        <end position="322"/>
    </location>
</feature>
<gene>
    <name evidence="4" type="ORF">RI129_013118</name>
</gene>
<protein>
    <recommendedName>
        <fullName evidence="3">Sulfotransferase domain-containing protein</fullName>
    </recommendedName>
</protein>
<evidence type="ECO:0000259" key="3">
    <source>
        <dbReference type="Pfam" id="PF00685"/>
    </source>
</evidence>
<evidence type="ECO:0000256" key="2">
    <source>
        <dbReference type="ARBA" id="ARBA00022679"/>
    </source>
</evidence>
<dbReference type="AlphaFoldDB" id="A0AAN7V409"/>
<dbReference type="EMBL" id="JAVRBK010000010">
    <property type="protein sequence ID" value="KAK5638823.1"/>
    <property type="molecule type" value="Genomic_DNA"/>
</dbReference>
<dbReference type="Gene3D" id="3.40.50.300">
    <property type="entry name" value="P-loop containing nucleotide triphosphate hydrolases"/>
    <property type="match status" value="1"/>
</dbReference>
<dbReference type="InterPro" id="IPR027417">
    <property type="entry name" value="P-loop_NTPase"/>
</dbReference>
<organism evidence="4 5">
    <name type="scientific">Pyrocoelia pectoralis</name>
    <dbReference type="NCBI Taxonomy" id="417401"/>
    <lineage>
        <taxon>Eukaryota</taxon>
        <taxon>Metazoa</taxon>
        <taxon>Ecdysozoa</taxon>
        <taxon>Arthropoda</taxon>
        <taxon>Hexapoda</taxon>
        <taxon>Insecta</taxon>
        <taxon>Pterygota</taxon>
        <taxon>Neoptera</taxon>
        <taxon>Endopterygota</taxon>
        <taxon>Coleoptera</taxon>
        <taxon>Polyphaga</taxon>
        <taxon>Elateriformia</taxon>
        <taxon>Elateroidea</taxon>
        <taxon>Lampyridae</taxon>
        <taxon>Lampyrinae</taxon>
        <taxon>Pyrocoelia</taxon>
    </lineage>
</organism>
<dbReference type="Proteomes" id="UP001329430">
    <property type="component" value="Chromosome 10"/>
</dbReference>
<accession>A0AAN7V409</accession>
<dbReference type="InterPro" id="IPR000863">
    <property type="entry name" value="Sulfotransferase_dom"/>
</dbReference>
<dbReference type="Pfam" id="PF00685">
    <property type="entry name" value="Sulfotransfer_1"/>
    <property type="match status" value="1"/>
</dbReference>
<dbReference type="SUPFAM" id="SSF52540">
    <property type="entry name" value="P-loop containing nucleoside triphosphate hydrolases"/>
    <property type="match status" value="1"/>
</dbReference>
<reference evidence="4 5" key="1">
    <citation type="journal article" date="2024" name="Insects">
        <title>An Improved Chromosome-Level Genome Assembly of the Firefly Pyrocoelia pectoralis.</title>
        <authorList>
            <person name="Fu X."/>
            <person name="Meyer-Rochow V.B."/>
            <person name="Ballantyne L."/>
            <person name="Zhu X."/>
        </authorList>
    </citation>
    <scope>NUCLEOTIDE SEQUENCE [LARGE SCALE GENOMIC DNA]</scope>
    <source>
        <strain evidence="4">XCY_ONT2</strain>
    </source>
</reference>
<comment type="caution">
    <text evidence="4">The sequence shown here is derived from an EMBL/GenBank/DDBJ whole genome shotgun (WGS) entry which is preliminary data.</text>
</comment>
<evidence type="ECO:0000313" key="5">
    <source>
        <dbReference type="Proteomes" id="UP001329430"/>
    </source>
</evidence>
<comment type="similarity">
    <text evidence="1">Belongs to the sulfotransferase 1 family.</text>
</comment>
<proteinExistence type="inferred from homology"/>
<sequence length="327" mass="38067">MSPNIRQIGNKNKMDRLLNEKFKSEVRSGFVEVGKDNFCVPIYYEKFEKIINQFEVRDSDVYVVAHPKTGTTWAQEMIWLIVNNLDYEGAHDDILRRFPTLEAAAHIDSEIVDMSVLYGCDYMTYMNELPEPRCIKSHLHWSLLPEQIKNGSKKPKIISVLRNPEDTCVSFYHHCKLIEGYQGTFEEFCDLFLAGRSCYGPFWKSVFSVWKERHRSNILFIKYIDMKKNLPGVIKDVATFLERDLNEDAIEGLAKHLSFDCMKKNPAVNFQTIVDMFASVYNMTTAQNVFIRRGIVGGYKSEMTTEQIQKFKKWTEENLRGSDLDVE</sequence>
<dbReference type="GO" id="GO:0008146">
    <property type="term" value="F:sulfotransferase activity"/>
    <property type="evidence" value="ECO:0007669"/>
    <property type="project" value="InterPro"/>
</dbReference>